<evidence type="ECO:0000313" key="2">
    <source>
        <dbReference type="Proteomes" id="UP001054945"/>
    </source>
</evidence>
<accession>A0AAV4VXH9</accession>
<reference evidence="1 2" key="1">
    <citation type="submission" date="2021-06" db="EMBL/GenBank/DDBJ databases">
        <title>Caerostris extrusa draft genome.</title>
        <authorList>
            <person name="Kono N."/>
            <person name="Arakawa K."/>
        </authorList>
    </citation>
    <scope>NUCLEOTIDE SEQUENCE [LARGE SCALE GENOMIC DNA]</scope>
</reference>
<dbReference type="Proteomes" id="UP001054945">
    <property type="component" value="Unassembled WGS sequence"/>
</dbReference>
<dbReference type="AlphaFoldDB" id="A0AAV4VXH9"/>
<protein>
    <submittedName>
        <fullName evidence="1">Uncharacterized protein</fullName>
    </submittedName>
</protein>
<gene>
    <name evidence="1" type="ORF">CEXT_283451</name>
</gene>
<dbReference type="EMBL" id="BPLR01015301">
    <property type="protein sequence ID" value="GIY75127.1"/>
    <property type="molecule type" value="Genomic_DNA"/>
</dbReference>
<evidence type="ECO:0000313" key="1">
    <source>
        <dbReference type="EMBL" id="GIY75127.1"/>
    </source>
</evidence>
<organism evidence="1 2">
    <name type="scientific">Caerostris extrusa</name>
    <name type="common">Bark spider</name>
    <name type="synonym">Caerostris bankana</name>
    <dbReference type="NCBI Taxonomy" id="172846"/>
    <lineage>
        <taxon>Eukaryota</taxon>
        <taxon>Metazoa</taxon>
        <taxon>Ecdysozoa</taxon>
        <taxon>Arthropoda</taxon>
        <taxon>Chelicerata</taxon>
        <taxon>Arachnida</taxon>
        <taxon>Araneae</taxon>
        <taxon>Araneomorphae</taxon>
        <taxon>Entelegynae</taxon>
        <taxon>Araneoidea</taxon>
        <taxon>Araneidae</taxon>
        <taxon>Caerostris</taxon>
    </lineage>
</organism>
<name>A0AAV4VXH9_CAEEX</name>
<proteinExistence type="predicted"/>
<comment type="caution">
    <text evidence="1">The sequence shown here is derived from an EMBL/GenBank/DDBJ whole genome shotgun (WGS) entry which is preliminary data.</text>
</comment>
<sequence>MAGEDILVRNDRQTLHKVGADQTKQLRVKPSFIPPPFLKGFPNAAALRGRNDQQLKIDGLWEILHYKLSALKHNFSLSTSFTLDYMLPINRLMPTDYYRRNRKTSCSVSLVVFGNPQAQSIIHQQRLVFPNSG</sequence>
<keyword evidence="2" id="KW-1185">Reference proteome</keyword>